<keyword evidence="6" id="KW-0732">Signal</keyword>
<dbReference type="FunFam" id="2.60.40.420:FF:000021">
    <property type="entry name" value="Extracellular dihydrogeodin oxidase/laccase"/>
    <property type="match status" value="1"/>
</dbReference>
<keyword evidence="7" id="KW-0560">Oxidoreductase</keyword>
<evidence type="ECO:0000259" key="12">
    <source>
        <dbReference type="Pfam" id="PF00394"/>
    </source>
</evidence>
<dbReference type="Pfam" id="PF00394">
    <property type="entry name" value="Cu-oxidase"/>
    <property type="match status" value="1"/>
</dbReference>
<dbReference type="EMBL" id="LGRB01000008">
    <property type="protein sequence ID" value="OCT53411.1"/>
    <property type="molecule type" value="Genomic_DNA"/>
</dbReference>
<feature type="domain" description="Plastocyanin-like" evidence="14">
    <location>
        <begin position="153"/>
        <end position="267"/>
    </location>
</feature>
<gene>
    <name evidence="15" type="primary">LAC2</name>
    <name evidence="15" type="ORF">CLCR_09777</name>
</gene>
<dbReference type="FunFam" id="2.60.40.420:FF:000045">
    <property type="entry name" value="Laccase 2"/>
    <property type="match status" value="1"/>
</dbReference>
<keyword evidence="10" id="KW-0325">Glycoprotein</keyword>
<evidence type="ECO:0000313" key="15">
    <source>
        <dbReference type="EMBL" id="OCT53411.1"/>
    </source>
</evidence>
<proteinExistence type="inferred from homology"/>
<dbReference type="AlphaFoldDB" id="A0A1C1CY66"/>
<dbReference type="GO" id="GO:0005507">
    <property type="term" value="F:copper ion binding"/>
    <property type="evidence" value="ECO:0007669"/>
    <property type="project" value="InterPro"/>
</dbReference>
<evidence type="ECO:0000256" key="1">
    <source>
        <dbReference type="ARBA" id="ARBA00000349"/>
    </source>
</evidence>
<evidence type="ECO:0000256" key="11">
    <source>
        <dbReference type="ARBA" id="ARBA00023185"/>
    </source>
</evidence>
<feature type="domain" description="Plastocyanin-like" evidence="12">
    <location>
        <begin position="280"/>
        <end position="426"/>
    </location>
</feature>
<dbReference type="InterPro" id="IPR045087">
    <property type="entry name" value="Cu-oxidase_fam"/>
</dbReference>
<feature type="domain" description="Plastocyanin-like" evidence="13">
    <location>
        <begin position="506"/>
        <end position="630"/>
    </location>
</feature>
<dbReference type="Pfam" id="PF07732">
    <property type="entry name" value="Cu-oxidase_3"/>
    <property type="match status" value="1"/>
</dbReference>
<protein>
    <recommendedName>
        <fullName evidence="4">laccase</fullName>
        <ecNumber evidence="4">1.10.3.2</ecNumber>
    </recommendedName>
</protein>
<dbReference type="CDD" id="cd13854">
    <property type="entry name" value="CuRO_1_MaLCC_like"/>
    <property type="match status" value="1"/>
</dbReference>
<evidence type="ECO:0000313" key="16">
    <source>
        <dbReference type="Proteomes" id="UP000094526"/>
    </source>
</evidence>
<dbReference type="PANTHER" id="PTHR11709:SF87">
    <property type="entry name" value="LACCASE"/>
    <property type="match status" value="1"/>
</dbReference>
<sequence>MKEYAAPEWILCHGKGESHDSNNPLILFILDVSRVLFASSFYTPSLVVSQLVQEVHPQSFAMLLVLSFVLLLLHQATAAYIPSAELAQIDNGLARRQASSTSSTAPTPTQKADSQCTHGPFTRACWGNGYSIATNYDAVWPNTDKVVEYFLDIQNATMSLDGFSRQLYVINGQFPGPTITANWGDTLRIHVKNSLTTNGTGIHWHGLRQWKTNHMDGTGGVTECPIAPGQSRTYEFLCTQFGTTWYHSHFSSQYTDGVVGTMIINGPATSNYDLDLGAFPITDYYHRPAFELGPLIQTGGFPRGPPAGDNILINGTNVNLNGTQGRYSRTTITKGKKYRLRLINTSTNDNFKVSLDGHNFTVITADFVPVKPFTTQWLFLGIGERHDVIVEANQPIDNYWFHVVPVTGCSSNLNKNALAIFSYTGANSTGLPSNATRANAPTGAAVSDCNDPNDKLIPYVKLDVPSNYTIPASSRLDVGFAIVQNTAQQTLFQWNLNFTAMSVEWDRPTLEYVFNKNTTYPPEMNLITLPGKNAWSYWVIQAVPTIAPPIPHPIHLHGHDFYVLGAGTGIYNNSQTLNYKNPPRRDVAMLPASGYLVIAFITDNPGAWLMHCHIAWHVGLGFAAQFLEQADQIPNLGIGQDFQQGCHAWDTYNQNAIFHQEDSGLRRREFPGY</sequence>
<dbReference type="OrthoDB" id="2121828at2759"/>
<dbReference type="STRING" id="86049.A0A1C1CY66"/>
<dbReference type="CDD" id="cd13901">
    <property type="entry name" value="CuRO_3_MaLCC_like"/>
    <property type="match status" value="1"/>
</dbReference>
<evidence type="ECO:0000256" key="4">
    <source>
        <dbReference type="ARBA" id="ARBA00012297"/>
    </source>
</evidence>
<keyword evidence="5" id="KW-0479">Metal-binding</keyword>
<organism evidence="15 16">
    <name type="scientific">Cladophialophora carrionii</name>
    <dbReference type="NCBI Taxonomy" id="86049"/>
    <lineage>
        <taxon>Eukaryota</taxon>
        <taxon>Fungi</taxon>
        <taxon>Dikarya</taxon>
        <taxon>Ascomycota</taxon>
        <taxon>Pezizomycotina</taxon>
        <taxon>Eurotiomycetes</taxon>
        <taxon>Chaetothyriomycetidae</taxon>
        <taxon>Chaetothyriales</taxon>
        <taxon>Herpotrichiellaceae</taxon>
        <taxon>Cladophialophora</taxon>
    </lineage>
</organism>
<dbReference type="InterPro" id="IPR011707">
    <property type="entry name" value="Cu-oxidase-like_N"/>
</dbReference>
<dbReference type="InterPro" id="IPR001117">
    <property type="entry name" value="Cu-oxidase_2nd"/>
</dbReference>
<dbReference type="eggNOG" id="KOG1263">
    <property type="taxonomic scope" value="Eukaryota"/>
</dbReference>
<dbReference type="SUPFAM" id="SSF49503">
    <property type="entry name" value="Cupredoxins"/>
    <property type="match status" value="3"/>
</dbReference>
<evidence type="ECO:0000256" key="6">
    <source>
        <dbReference type="ARBA" id="ARBA00022729"/>
    </source>
</evidence>
<evidence type="ECO:0000256" key="8">
    <source>
        <dbReference type="ARBA" id="ARBA00023008"/>
    </source>
</evidence>
<evidence type="ECO:0000259" key="13">
    <source>
        <dbReference type="Pfam" id="PF07731"/>
    </source>
</evidence>
<comment type="caution">
    <text evidence="15">The sequence shown here is derived from an EMBL/GenBank/DDBJ whole genome shotgun (WGS) entry which is preliminary data.</text>
</comment>
<evidence type="ECO:0000256" key="7">
    <source>
        <dbReference type="ARBA" id="ARBA00023002"/>
    </source>
</evidence>
<name>A0A1C1CY66_9EURO</name>
<evidence type="ECO:0000256" key="2">
    <source>
        <dbReference type="ARBA" id="ARBA00001935"/>
    </source>
</evidence>
<keyword evidence="11" id="KW-0439">Lignin degradation</keyword>
<keyword evidence="9" id="KW-1015">Disulfide bond</keyword>
<keyword evidence="8" id="KW-0186">Copper</keyword>
<dbReference type="GO" id="GO:0046274">
    <property type="term" value="P:lignin catabolic process"/>
    <property type="evidence" value="ECO:0007669"/>
    <property type="project" value="UniProtKB-KW"/>
</dbReference>
<dbReference type="Proteomes" id="UP000094526">
    <property type="component" value="Unassembled WGS sequence"/>
</dbReference>
<accession>A0A1C1CY66</accession>
<dbReference type="InterPro" id="IPR008972">
    <property type="entry name" value="Cupredoxin"/>
</dbReference>
<dbReference type="Pfam" id="PF07731">
    <property type="entry name" value="Cu-oxidase_2"/>
    <property type="match status" value="1"/>
</dbReference>
<dbReference type="VEuPathDB" id="FungiDB:CLCR_09777"/>
<dbReference type="CDD" id="cd13880">
    <property type="entry name" value="CuRO_2_MaLCC_like"/>
    <property type="match status" value="1"/>
</dbReference>
<keyword evidence="16" id="KW-1185">Reference proteome</keyword>
<dbReference type="Gene3D" id="2.60.40.420">
    <property type="entry name" value="Cupredoxins - blue copper proteins"/>
    <property type="match status" value="3"/>
</dbReference>
<comment type="cofactor">
    <cofactor evidence="2">
        <name>Cu cation</name>
        <dbReference type="ChEBI" id="CHEBI:23378"/>
    </cofactor>
</comment>
<comment type="similarity">
    <text evidence="3">Belongs to the multicopper oxidase family.</text>
</comment>
<dbReference type="EC" id="1.10.3.2" evidence="4"/>
<evidence type="ECO:0000256" key="10">
    <source>
        <dbReference type="ARBA" id="ARBA00023180"/>
    </source>
</evidence>
<reference evidence="16" key="1">
    <citation type="submission" date="2015-07" db="EMBL/GenBank/DDBJ databases">
        <authorList>
            <person name="Teixeira M.M."/>
            <person name="Souza R.C."/>
            <person name="Almeida L.G."/>
            <person name="Vicente V.A."/>
            <person name="de Hoog S."/>
            <person name="Bocca A.L."/>
            <person name="de Almeida S.R."/>
            <person name="Vasconcelos A.T."/>
            <person name="Felipe M.S."/>
        </authorList>
    </citation>
    <scope>NUCLEOTIDE SEQUENCE [LARGE SCALE GENOMIC DNA]</scope>
    <source>
        <strain evidence="16">KSF</strain>
    </source>
</reference>
<comment type="catalytic activity">
    <reaction evidence="1">
        <text>4 hydroquinone + O2 = 4 benzosemiquinone + 2 H2O</text>
        <dbReference type="Rhea" id="RHEA:11276"/>
        <dbReference type="ChEBI" id="CHEBI:15377"/>
        <dbReference type="ChEBI" id="CHEBI:15379"/>
        <dbReference type="ChEBI" id="CHEBI:17594"/>
        <dbReference type="ChEBI" id="CHEBI:17977"/>
        <dbReference type="EC" id="1.10.3.2"/>
    </reaction>
</comment>
<evidence type="ECO:0000256" key="9">
    <source>
        <dbReference type="ARBA" id="ARBA00023157"/>
    </source>
</evidence>
<evidence type="ECO:0000256" key="5">
    <source>
        <dbReference type="ARBA" id="ARBA00022723"/>
    </source>
</evidence>
<dbReference type="VEuPathDB" id="FungiDB:G647_00377"/>
<dbReference type="InterPro" id="IPR011706">
    <property type="entry name" value="Cu-oxidase_C"/>
</dbReference>
<evidence type="ECO:0000256" key="3">
    <source>
        <dbReference type="ARBA" id="ARBA00010609"/>
    </source>
</evidence>
<dbReference type="PANTHER" id="PTHR11709">
    <property type="entry name" value="MULTI-COPPER OXIDASE"/>
    <property type="match status" value="1"/>
</dbReference>
<dbReference type="GO" id="GO:0052716">
    <property type="term" value="F:hydroquinone:oxygen oxidoreductase activity"/>
    <property type="evidence" value="ECO:0007669"/>
    <property type="project" value="UniProtKB-EC"/>
</dbReference>
<evidence type="ECO:0000259" key="14">
    <source>
        <dbReference type="Pfam" id="PF07732"/>
    </source>
</evidence>
<dbReference type="FunFam" id="2.60.40.420:FF:000046">
    <property type="entry name" value="Multicopper oxidase"/>
    <property type="match status" value="1"/>
</dbReference>